<reference evidence="2" key="1">
    <citation type="journal article" date="2010" name="Science">
        <title>Signatures of adaptation to obligate biotrophy in the Hyaloperonospora arabidopsidis genome.</title>
        <authorList>
            <person name="Baxter L."/>
            <person name="Tripathy S."/>
            <person name="Ishaque N."/>
            <person name="Boot N."/>
            <person name="Cabral A."/>
            <person name="Kemen E."/>
            <person name="Thines M."/>
            <person name="Ah-Fong A."/>
            <person name="Anderson R."/>
            <person name="Badejoko W."/>
            <person name="Bittner-Eddy P."/>
            <person name="Boore J.L."/>
            <person name="Chibucos M.C."/>
            <person name="Coates M."/>
            <person name="Dehal P."/>
            <person name="Delehaunty K."/>
            <person name="Dong S."/>
            <person name="Downton P."/>
            <person name="Dumas B."/>
            <person name="Fabro G."/>
            <person name="Fronick C."/>
            <person name="Fuerstenberg S.I."/>
            <person name="Fulton L."/>
            <person name="Gaulin E."/>
            <person name="Govers F."/>
            <person name="Hughes L."/>
            <person name="Humphray S."/>
            <person name="Jiang R.H."/>
            <person name="Judelson H."/>
            <person name="Kamoun S."/>
            <person name="Kyung K."/>
            <person name="Meijer H."/>
            <person name="Minx P."/>
            <person name="Morris P."/>
            <person name="Nelson J."/>
            <person name="Phuntumart V."/>
            <person name="Qutob D."/>
            <person name="Rehmany A."/>
            <person name="Rougon-Cardoso A."/>
            <person name="Ryden P."/>
            <person name="Torto-Alalibo T."/>
            <person name="Studholme D."/>
            <person name="Wang Y."/>
            <person name="Win J."/>
            <person name="Wood J."/>
            <person name="Clifton S.W."/>
            <person name="Rogers J."/>
            <person name="Van den Ackerveken G."/>
            <person name="Jones J.D."/>
            <person name="McDowell J.M."/>
            <person name="Beynon J."/>
            <person name="Tyler B.M."/>
        </authorList>
    </citation>
    <scope>NUCLEOTIDE SEQUENCE [LARGE SCALE GENOMIC DNA]</scope>
    <source>
        <strain evidence="2">Emoy2</strain>
    </source>
</reference>
<reference evidence="1" key="2">
    <citation type="submission" date="2015-06" db="UniProtKB">
        <authorList>
            <consortium name="EnsemblProtists"/>
        </authorList>
    </citation>
    <scope>IDENTIFICATION</scope>
    <source>
        <strain evidence="1">Emoy2</strain>
    </source>
</reference>
<dbReference type="AlphaFoldDB" id="M4BDB3"/>
<organism evidence="1 2">
    <name type="scientific">Hyaloperonospora arabidopsidis (strain Emoy2)</name>
    <name type="common">Downy mildew agent</name>
    <name type="synonym">Peronospora arabidopsidis</name>
    <dbReference type="NCBI Taxonomy" id="559515"/>
    <lineage>
        <taxon>Eukaryota</taxon>
        <taxon>Sar</taxon>
        <taxon>Stramenopiles</taxon>
        <taxon>Oomycota</taxon>
        <taxon>Peronosporomycetes</taxon>
        <taxon>Peronosporales</taxon>
        <taxon>Peronosporaceae</taxon>
        <taxon>Hyaloperonospora</taxon>
    </lineage>
</organism>
<name>M4BDB3_HYAAE</name>
<dbReference type="EMBL" id="JH598152">
    <property type="status" value="NOT_ANNOTATED_CDS"/>
    <property type="molecule type" value="Genomic_DNA"/>
</dbReference>
<protein>
    <submittedName>
        <fullName evidence="1">Uncharacterized protein</fullName>
    </submittedName>
</protein>
<dbReference type="InParanoid" id="M4BDB3"/>
<accession>M4BDB3</accession>
<sequence>MFKYIHGVGAILPKGNLILPMSSPTLGTLDTLPYIGIDHDDDVVSGVSPHGTGGSLAYRAASVEVGVPKEEHQKVLLELSGLRQTLGKTQSAFDATQALVQALESGHTRSETIATGKPCCRNTWSINSFAVPSASIESGTAAR</sequence>
<evidence type="ECO:0000313" key="2">
    <source>
        <dbReference type="Proteomes" id="UP000011713"/>
    </source>
</evidence>
<keyword evidence="2" id="KW-1185">Reference proteome</keyword>
<dbReference type="EnsemblProtists" id="HpaT804280">
    <property type="protein sequence ID" value="HpaP804280"/>
    <property type="gene ID" value="HpaG804280"/>
</dbReference>
<dbReference type="Proteomes" id="UP000011713">
    <property type="component" value="Unassembled WGS sequence"/>
</dbReference>
<dbReference type="HOGENOM" id="CLU_1809886_0_0_1"/>
<proteinExistence type="predicted"/>
<dbReference type="VEuPathDB" id="FungiDB:HpaG804280"/>
<evidence type="ECO:0000313" key="1">
    <source>
        <dbReference type="EnsemblProtists" id="HpaP804280"/>
    </source>
</evidence>